<evidence type="ECO:0000313" key="4">
    <source>
        <dbReference type="Proteomes" id="UP000246464"/>
    </source>
</evidence>
<evidence type="ECO:0000259" key="2">
    <source>
        <dbReference type="Pfam" id="PF00135"/>
    </source>
</evidence>
<evidence type="ECO:0000256" key="1">
    <source>
        <dbReference type="ARBA" id="ARBA00005964"/>
    </source>
</evidence>
<dbReference type="Pfam" id="PF00135">
    <property type="entry name" value="COesterase"/>
    <property type="match status" value="1"/>
</dbReference>
<proteinExistence type="inferred from homology"/>
<accession>A0A2U9BAZ0</accession>
<dbReference type="InterPro" id="IPR002018">
    <property type="entry name" value="CarbesteraseB"/>
</dbReference>
<dbReference type="PANTHER" id="PTHR11559">
    <property type="entry name" value="CARBOXYLESTERASE"/>
    <property type="match status" value="1"/>
</dbReference>
<name>A0A2U9BAZ0_SCOMX</name>
<feature type="domain" description="Carboxylesterase type B" evidence="2">
    <location>
        <begin position="1"/>
        <end position="31"/>
    </location>
</feature>
<dbReference type="EMBL" id="CP026247">
    <property type="protein sequence ID" value="AWP01044.1"/>
    <property type="molecule type" value="Genomic_DNA"/>
</dbReference>
<dbReference type="InterPro" id="IPR050309">
    <property type="entry name" value="Type-B_Carboxylest/Lipase"/>
</dbReference>
<evidence type="ECO:0000313" key="3">
    <source>
        <dbReference type="EMBL" id="AWP01044.1"/>
    </source>
</evidence>
<keyword evidence="4" id="KW-1185">Reference proteome</keyword>
<organism evidence="3 4">
    <name type="scientific">Scophthalmus maximus</name>
    <name type="common">Turbot</name>
    <name type="synonym">Psetta maxima</name>
    <dbReference type="NCBI Taxonomy" id="52904"/>
    <lineage>
        <taxon>Eukaryota</taxon>
        <taxon>Metazoa</taxon>
        <taxon>Chordata</taxon>
        <taxon>Craniata</taxon>
        <taxon>Vertebrata</taxon>
        <taxon>Euteleostomi</taxon>
        <taxon>Actinopterygii</taxon>
        <taxon>Neopterygii</taxon>
        <taxon>Teleostei</taxon>
        <taxon>Neoteleostei</taxon>
        <taxon>Acanthomorphata</taxon>
        <taxon>Carangaria</taxon>
        <taxon>Pleuronectiformes</taxon>
        <taxon>Pleuronectoidei</taxon>
        <taxon>Scophthalmidae</taxon>
        <taxon>Scophthalmus</taxon>
    </lineage>
</organism>
<dbReference type="SUPFAM" id="SSF53474">
    <property type="entry name" value="alpha/beta-Hydrolases"/>
    <property type="match status" value="1"/>
</dbReference>
<comment type="similarity">
    <text evidence="1">Belongs to the type-B carboxylesterase/lipase family.</text>
</comment>
<sequence length="229" mass="25376">MDQIAALKWVQRNIHVFGGDPGKVTIFGQSSEKLQSFSDDLAKDALELYPSSAPCPTTDRCPERSFTTMVSDIRVTCPRNQLARSAAGEIHCHLLIQRTFIQNNFLNSALNSPVYRYVVTHTPSGPVNASSAGLMPFASRFSFHRLDAVALFGGLESVLGRRLSEDDRSFTRLVTRNLVNFARTGQMEEAWPEFPAATALLSSSLSLAHNYSSARCELWRDSGLLAYAW</sequence>
<reference evidence="3 4" key="1">
    <citation type="submission" date="2017-12" db="EMBL/GenBank/DDBJ databases">
        <title>Integrating genomic resources of turbot (Scophthalmus maximus) in depth evaluation of genetic and physical mapping variation across individuals.</title>
        <authorList>
            <person name="Martinez P."/>
        </authorList>
    </citation>
    <scope>NUCLEOTIDE SEQUENCE [LARGE SCALE GENOMIC DNA]</scope>
</reference>
<dbReference type="AlphaFoldDB" id="A0A2U9BAZ0"/>
<dbReference type="Proteomes" id="UP000246464">
    <property type="component" value="Chromosome 5"/>
</dbReference>
<dbReference type="InterPro" id="IPR029058">
    <property type="entry name" value="AB_hydrolase_fold"/>
</dbReference>
<protein>
    <submittedName>
        <fullName evidence="3">Putative liver carboxylesterase 1-like</fullName>
    </submittedName>
</protein>
<dbReference type="Gene3D" id="3.40.50.1820">
    <property type="entry name" value="alpha/beta hydrolase"/>
    <property type="match status" value="2"/>
</dbReference>
<gene>
    <name evidence="3" type="ORF">SMAX5B_017094</name>
</gene>